<reference evidence="2 3" key="1">
    <citation type="submission" date="2024-01" db="EMBL/GenBank/DDBJ databases">
        <title>The genomes of 5 underutilized Papilionoideae crops provide insights into root nodulation and disease resistanc.</title>
        <authorList>
            <person name="Jiang F."/>
        </authorList>
    </citation>
    <scope>NUCLEOTIDE SEQUENCE [LARGE SCALE GENOMIC DNA]</scope>
    <source>
        <strain evidence="2">DUOXIRENSHENG_FW03</strain>
        <tissue evidence="2">Leaves</tissue>
    </source>
</reference>
<dbReference type="EMBL" id="JAYMYS010000098">
    <property type="protein sequence ID" value="KAK7371569.1"/>
    <property type="molecule type" value="Genomic_DNA"/>
</dbReference>
<evidence type="ECO:0000313" key="2">
    <source>
        <dbReference type="EMBL" id="KAK7371569.1"/>
    </source>
</evidence>
<evidence type="ECO:0000313" key="3">
    <source>
        <dbReference type="Proteomes" id="UP001386955"/>
    </source>
</evidence>
<comment type="caution">
    <text evidence="2">The sequence shown here is derived from an EMBL/GenBank/DDBJ whole genome shotgun (WGS) entry which is preliminary data.</text>
</comment>
<protein>
    <submittedName>
        <fullName evidence="2">Uncharacterized protein</fullName>
    </submittedName>
</protein>
<accession>A0AAN9RHE9</accession>
<feature type="compositionally biased region" description="Basic and acidic residues" evidence="1">
    <location>
        <begin position="187"/>
        <end position="201"/>
    </location>
</feature>
<evidence type="ECO:0000256" key="1">
    <source>
        <dbReference type="SAM" id="MobiDB-lite"/>
    </source>
</evidence>
<gene>
    <name evidence="2" type="ORF">VNO78_36383</name>
</gene>
<keyword evidence="3" id="KW-1185">Reference proteome</keyword>
<dbReference type="Proteomes" id="UP001386955">
    <property type="component" value="Unassembled WGS sequence"/>
</dbReference>
<dbReference type="AlphaFoldDB" id="A0AAN9RHE9"/>
<feature type="region of interest" description="Disordered" evidence="1">
    <location>
        <begin position="178"/>
        <end position="201"/>
    </location>
</feature>
<proteinExistence type="predicted"/>
<sequence>MSRLFFLRVFGWLSGDRLRETISIHTGEVLSRALLYWAEVILSLLEEQERKRHPFRCLLPLHLEDLTLMIFGSVPSGALIARSGTNLWVYLLLSQQALVPDQQGHLLELRLDMRTKECWHWKGIGLYDGKDTGRSCAFPTLARKRCETRFFNHYFSSTLNSVLSGSRSGGSLFAVAGATGGSGSRLRTSESFDPKHQNIDH</sequence>
<organism evidence="2 3">
    <name type="scientific">Psophocarpus tetragonolobus</name>
    <name type="common">Winged bean</name>
    <name type="synonym">Dolichos tetragonolobus</name>
    <dbReference type="NCBI Taxonomy" id="3891"/>
    <lineage>
        <taxon>Eukaryota</taxon>
        <taxon>Viridiplantae</taxon>
        <taxon>Streptophyta</taxon>
        <taxon>Embryophyta</taxon>
        <taxon>Tracheophyta</taxon>
        <taxon>Spermatophyta</taxon>
        <taxon>Magnoliopsida</taxon>
        <taxon>eudicotyledons</taxon>
        <taxon>Gunneridae</taxon>
        <taxon>Pentapetalae</taxon>
        <taxon>rosids</taxon>
        <taxon>fabids</taxon>
        <taxon>Fabales</taxon>
        <taxon>Fabaceae</taxon>
        <taxon>Papilionoideae</taxon>
        <taxon>50 kb inversion clade</taxon>
        <taxon>NPAAA clade</taxon>
        <taxon>indigoferoid/millettioid clade</taxon>
        <taxon>Phaseoleae</taxon>
        <taxon>Psophocarpus</taxon>
    </lineage>
</organism>
<name>A0AAN9RHE9_PSOTE</name>